<dbReference type="FunFam" id="3.20.19.10:FF:000001">
    <property type="entry name" value="Aconitate hydratase"/>
    <property type="match status" value="1"/>
</dbReference>
<dbReference type="UniPathway" id="UPA00223">
    <property type="reaction ID" value="UER00718"/>
</dbReference>
<dbReference type="RefSeq" id="WP_106706594.1">
    <property type="nucleotide sequence ID" value="NZ_PXXU01000016.1"/>
</dbReference>
<dbReference type="SUPFAM" id="SSF52016">
    <property type="entry name" value="LeuD/IlvD-like"/>
    <property type="match status" value="1"/>
</dbReference>
<dbReference type="InterPro" id="IPR015931">
    <property type="entry name" value="Acnase/IPM_dHydase_lsu_aba_1/3"/>
</dbReference>
<dbReference type="GO" id="GO:0046872">
    <property type="term" value="F:metal ion binding"/>
    <property type="evidence" value="ECO:0007669"/>
    <property type="project" value="UniProtKB-KW"/>
</dbReference>
<dbReference type="EC" id="4.2.1.3" evidence="4"/>
<feature type="domain" description="Aconitase/3-isopropylmalate dehydratase large subunit alpha/beta/alpha" evidence="15">
    <location>
        <begin position="77"/>
        <end position="402"/>
    </location>
</feature>
<dbReference type="Proteomes" id="UP000241912">
    <property type="component" value="Unassembled WGS sequence"/>
</dbReference>
<dbReference type="PROSITE" id="PS00450">
    <property type="entry name" value="ACONITASE_1"/>
    <property type="match status" value="1"/>
</dbReference>
<dbReference type="InterPro" id="IPR018136">
    <property type="entry name" value="Aconitase_4Fe-4S_BS"/>
</dbReference>
<evidence type="ECO:0000256" key="9">
    <source>
        <dbReference type="ARBA" id="ARBA00023014"/>
    </source>
</evidence>
<dbReference type="NCBIfam" id="NF009520">
    <property type="entry name" value="PRK12881.1"/>
    <property type="match status" value="1"/>
</dbReference>
<comment type="caution">
    <text evidence="17">The sequence shown here is derived from an EMBL/GenBank/DDBJ whole genome shotgun (WGS) entry which is preliminary data.</text>
</comment>
<dbReference type="Gene3D" id="3.30.499.10">
    <property type="entry name" value="Aconitase, domain 3"/>
    <property type="match status" value="2"/>
</dbReference>
<dbReference type="SUPFAM" id="SSF53732">
    <property type="entry name" value="Aconitase iron-sulfur domain"/>
    <property type="match status" value="1"/>
</dbReference>
<dbReference type="InterPro" id="IPR000573">
    <property type="entry name" value="AconitaseA/IPMdHydase_ssu_swvl"/>
</dbReference>
<evidence type="ECO:0000256" key="5">
    <source>
        <dbReference type="ARBA" id="ARBA00019378"/>
    </source>
</evidence>
<dbReference type="EMBL" id="PXXU01000016">
    <property type="protein sequence ID" value="PSJ17661.1"/>
    <property type="molecule type" value="Genomic_DNA"/>
</dbReference>
<dbReference type="PROSITE" id="PS01244">
    <property type="entry name" value="ACONITASE_2"/>
    <property type="match status" value="1"/>
</dbReference>
<reference evidence="17 18" key="1">
    <citation type="submission" date="2018-03" db="EMBL/GenBank/DDBJ databases">
        <title>Draft genome of Nitrosomonas supralitoralis APG5.</title>
        <authorList>
            <person name="Urakawa H."/>
            <person name="Lopez J.V."/>
        </authorList>
    </citation>
    <scope>NUCLEOTIDE SEQUENCE [LARGE SCALE GENOMIC DNA]</scope>
    <source>
        <strain evidence="17 18">APG5</strain>
    </source>
</reference>
<evidence type="ECO:0000259" key="16">
    <source>
        <dbReference type="Pfam" id="PF00694"/>
    </source>
</evidence>
<comment type="cofactor">
    <cofactor evidence="1">
        <name>[4Fe-4S] cluster</name>
        <dbReference type="ChEBI" id="CHEBI:49883"/>
    </cofactor>
</comment>
<keyword evidence="6" id="KW-0004">4Fe-4S</keyword>
<evidence type="ECO:0000256" key="6">
    <source>
        <dbReference type="ARBA" id="ARBA00022485"/>
    </source>
</evidence>
<evidence type="ECO:0000256" key="3">
    <source>
        <dbReference type="ARBA" id="ARBA00007185"/>
    </source>
</evidence>
<dbReference type="InterPro" id="IPR036008">
    <property type="entry name" value="Aconitase_4Fe-4S_dom"/>
</dbReference>
<dbReference type="InterPro" id="IPR006249">
    <property type="entry name" value="Aconitase/IRP2"/>
</dbReference>
<dbReference type="GO" id="GO:0051539">
    <property type="term" value="F:4 iron, 4 sulfur cluster binding"/>
    <property type="evidence" value="ECO:0007669"/>
    <property type="project" value="UniProtKB-KW"/>
</dbReference>
<organism evidence="17 18">
    <name type="scientific">Nitrosomonas supralitoralis</name>
    <dbReference type="NCBI Taxonomy" id="2116706"/>
    <lineage>
        <taxon>Bacteria</taxon>
        <taxon>Pseudomonadati</taxon>
        <taxon>Pseudomonadota</taxon>
        <taxon>Betaproteobacteria</taxon>
        <taxon>Nitrosomonadales</taxon>
        <taxon>Nitrosomonadaceae</taxon>
        <taxon>Nitrosomonas</taxon>
    </lineage>
</organism>
<keyword evidence="18" id="KW-1185">Reference proteome</keyword>
<dbReference type="InterPro" id="IPR001030">
    <property type="entry name" value="Acoase/IPM_deHydtase_lsu_aba"/>
</dbReference>
<feature type="domain" description="Aconitase A/isopropylmalate dehydratase small subunit swivel" evidence="16">
    <location>
        <begin position="774"/>
        <end position="905"/>
    </location>
</feature>
<evidence type="ECO:0000256" key="4">
    <source>
        <dbReference type="ARBA" id="ARBA00012926"/>
    </source>
</evidence>
<dbReference type="Gene3D" id="3.20.19.10">
    <property type="entry name" value="Aconitase, domain 4"/>
    <property type="match status" value="1"/>
</dbReference>
<keyword evidence="10 17" id="KW-0456">Lyase</keyword>
<dbReference type="CDD" id="cd01580">
    <property type="entry name" value="AcnA_IRP_Swivel"/>
    <property type="match status" value="1"/>
</dbReference>
<evidence type="ECO:0000256" key="14">
    <source>
        <dbReference type="SAM" id="MobiDB-lite"/>
    </source>
</evidence>
<dbReference type="InterPro" id="IPR015928">
    <property type="entry name" value="Aconitase/3IPM_dehydase_swvl"/>
</dbReference>
<name>A0A2P7NW10_9PROT</name>
<dbReference type="PRINTS" id="PR00415">
    <property type="entry name" value="ACONITASE"/>
</dbReference>
<dbReference type="FunFam" id="3.30.499.10:FF:000002">
    <property type="entry name" value="Aconitate hydratase"/>
    <property type="match status" value="1"/>
</dbReference>
<dbReference type="NCBIfam" id="NF006757">
    <property type="entry name" value="PRK09277.1"/>
    <property type="match status" value="1"/>
</dbReference>
<evidence type="ECO:0000259" key="15">
    <source>
        <dbReference type="Pfam" id="PF00330"/>
    </source>
</evidence>
<dbReference type="Pfam" id="PF00694">
    <property type="entry name" value="Aconitase_C"/>
    <property type="match status" value="1"/>
</dbReference>
<comment type="similarity">
    <text evidence="3">Belongs to the aconitase/IPM isomerase family.</text>
</comment>
<evidence type="ECO:0000313" key="18">
    <source>
        <dbReference type="Proteomes" id="UP000241912"/>
    </source>
</evidence>
<proteinExistence type="inferred from homology"/>
<evidence type="ECO:0000313" key="17">
    <source>
        <dbReference type="EMBL" id="PSJ17661.1"/>
    </source>
</evidence>
<keyword evidence="8" id="KW-0408">Iron</keyword>
<evidence type="ECO:0000256" key="2">
    <source>
        <dbReference type="ARBA" id="ARBA00004717"/>
    </source>
</evidence>
<feature type="domain" description="Aconitase/3-isopropylmalate dehydratase large subunit alpha/beta/alpha" evidence="15">
    <location>
        <begin position="500"/>
        <end position="642"/>
    </location>
</feature>
<dbReference type="PANTHER" id="PTHR11670">
    <property type="entry name" value="ACONITASE/IRON-RESPONSIVE ELEMENT FAMILY MEMBER"/>
    <property type="match status" value="1"/>
</dbReference>
<evidence type="ECO:0000256" key="12">
    <source>
        <dbReference type="ARBA" id="ARBA00031081"/>
    </source>
</evidence>
<dbReference type="InterPro" id="IPR044137">
    <property type="entry name" value="AcnA_IRP_Swivel"/>
</dbReference>
<evidence type="ECO:0000256" key="1">
    <source>
        <dbReference type="ARBA" id="ARBA00001966"/>
    </source>
</evidence>
<protein>
    <recommendedName>
        <fullName evidence="5">Aconitate hydratase A</fullName>
        <ecNumber evidence="4">4.2.1.3</ecNumber>
    </recommendedName>
    <alternativeName>
        <fullName evidence="13">Iron-responsive protein-like</fullName>
    </alternativeName>
    <alternativeName>
        <fullName evidence="12">RNA-binding protein</fullName>
    </alternativeName>
</protein>
<comment type="catalytic activity">
    <reaction evidence="11">
        <text>citrate = D-threo-isocitrate</text>
        <dbReference type="Rhea" id="RHEA:10336"/>
        <dbReference type="ChEBI" id="CHEBI:15562"/>
        <dbReference type="ChEBI" id="CHEBI:16947"/>
        <dbReference type="EC" id="4.2.1.3"/>
    </reaction>
</comment>
<evidence type="ECO:0000256" key="13">
    <source>
        <dbReference type="ARBA" id="ARBA00031977"/>
    </source>
</evidence>
<comment type="pathway">
    <text evidence="2">Carbohydrate metabolism; tricarboxylic acid cycle; isocitrate from oxaloacetate: step 2/2.</text>
</comment>
<sequence>MNHNIFNSLKELTLPQGNRAKYYSLPELEKSGVAKISRLPISIRIVLESVLRNYDNKKITEEHILELANWKPNAPRVDEIPFVVSRIVLQDFTGVPLLVDLAAMRSAAVKLGKDPKLIEPLVPVDLVVDHSIQVDQYGTKDALNYNMEIEFSRNNERYQFIKWGMQAFDTFKVIPPGIGIVHQVNLEYLARGVHQKNGLIYPDTLVGTDSHTTMINGIGVVGWGVGGIEAEAGMLGQPVYFLTPDVVGVNLTGQLREGVTATDLVLTITEMLRKSNVVGKFVEFFGEGTASLTLPDRATIANMAPEYGATMGFFPVDDVTVKYFKGTGRNDLEINAFQNYFQAQQMYGIPRKGDIDYTSELTLDLNSVTPSLAGPKRPQDRIELGAIKSKFTELFSKPAKESGYGKQDHDLNQRYLTRSSRDQDPEVCTQIDSCDPNESRLAPPGAVQAPREDRAATAEHSAAPPVERRMVSRNVAEMTGNRPTPDPIDFSPHKLNGFSVELGHGDILIAAITSCTNTSNPSVLLAAGLLAKKAVEKGLSVKHHIKTSLAPGSRVVTDYLTVTGLLPYLEQLGFSLVGYGCTTCIGNTGPLAEPIEETIVKNDLVCAAVLSGNRNFEARIHSNIHANFLASPPLVVAYAIAGSVLKDLTVEPIGIGKNNQPVWLKDIWPSSAEIHALMKFATNADTFRELYSNLTKNHDLWNKVTTFTGQTYNWPQSTYIAEPPFFENFSLQPAVSSGSNDIKNSFALGVFGDSVTTDHISPAGTIKDISPAGRYLQEHDVNKADFNSYGARRGNHEVMMRGTFANVRIRNLMVPGSEGGVTLYQGKPDAAPEQMSIYDAAMKYQAQGIPTVVFGGKEYGTGSSRDWAAKGTQLLGVKAVIATSFERIHRSNLIGMGVLPLQFKDNDSIDTLGIKGDELFDISGLDNIQPQKDVTLVIRRKDGNTQSVQLLCRIDTTIEVDYYKHGGILPYVLRELMA</sequence>
<evidence type="ECO:0000256" key="10">
    <source>
        <dbReference type="ARBA" id="ARBA00023239"/>
    </source>
</evidence>
<dbReference type="AlphaFoldDB" id="A0A2P7NW10"/>
<dbReference type="Gene3D" id="6.10.190.10">
    <property type="match status" value="1"/>
</dbReference>
<evidence type="ECO:0000256" key="11">
    <source>
        <dbReference type="ARBA" id="ARBA00023501"/>
    </source>
</evidence>
<keyword evidence="9" id="KW-0411">Iron-sulfur</keyword>
<evidence type="ECO:0000256" key="7">
    <source>
        <dbReference type="ARBA" id="ARBA00022723"/>
    </source>
</evidence>
<keyword evidence="7" id="KW-0479">Metal-binding</keyword>
<dbReference type="GO" id="GO:0003994">
    <property type="term" value="F:aconitate hydratase activity"/>
    <property type="evidence" value="ECO:0007669"/>
    <property type="project" value="UniProtKB-EC"/>
</dbReference>
<dbReference type="GO" id="GO:0006099">
    <property type="term" value="P:tricarboxylic acid cycle"/>
    <property type="evidence" value="ECO:0007669"/>
    <property type="project" value="UniProtKB-UniPathway"/>
</dbReference>
<accession>A0A2P7NW10</accession>
<dbReference type="OrthoDB" id="9764318at2"/>
<feature type="region of interest" description="Disordered" evidence="14">
    <location>
        <begin position="417"/>
        <end position="471"/>
    </location>
</feature>
<evidence type="ECO:0000256" key="8">
    <source>
        <dbReference type="ARBA" id="ARBA00023004"/>
    </source>
</evidence>
<gene>
    <name evidence="17" type="primary">acnA</name>
    <name evidence="17" type="ORF">C7H79_07095</name>
</gene>
<dbReference type="Pfam" id="PF00330">
    <property type="entry name" value="Aconitase"/>
    <property type="match status" value="2"/>
</dbReference>